<protein>
    <submittedName>
        <fullName evidence="1">Uncharacterized protein</fullName>
    </submittedName>
</protein>
<organism evidence="1 2">
    <name type="scientific">Blastomyces percursus</name>
    <dbReference type="NCBI Taxonomy" id="1658174"/>
    <lineage>
        <taxon>Eukaryota</taxon>
        <taxon>Fungi</taxon>
        <taxon>Dikarya</taxon>
        <taxon>Ascomycota</taxon>
        <taxon>Pezizomycotina</taxon>
        <taxon>Eurotiomycetes</taxon>
        <taxon>Eurotiomycetidae</taxon>
        <taxon>Onygenales</taxon>
        <taxon>Ajellomycetaceae</taxon>
        <taxon>Blastomyces</taxon>
    </lineage>
</organism>
<dbReference type="OrthoDB" id="10601121at2759"/>
<comment type="caution">
    <text evidence="1">The sequence shown here is derived from an EMBL/GenBank/DDBJ whole genome shotgun (WGS) entry which is preliminary data.</text>
</comment>
<evidence type="ECO:0000313" key="2">
    <source>
        <dbReference type="Proteomes" id="UP000242791"/>
    </source>
</evidence>
<reference evidence="1 2" key="1">
    <citation type="submission" date="2015-08" db="EMBL/GenBank/DDBJ databases">
        <title>Emmonsia species relationships and genome sequence.</title>
        <authorList>
            <person name="Cuomo C.A."/>
            <person name="Schwartz I.S."/>
            <person name="Kenyon C."/>
            <person name="De Hoog G.S."/>
            <person name="Govender N.P."/>
            <person name="Botha A."/>
            <person name="Moreno L."/>
            <person name="De Vries M."/>
            <person name="Munoz J.F."/>
            <person name="Stielow J.B."/>
        </authorList>
    </citation>
    <scope>NUCLEOTIDE SEQUENCE [LARGE SCALE GENOMIC DNA]</scope>
    <source>
        <strain evidence="1 2">EI222</strain>
    </source>
</reference>
<dbReference type="VEuPathDB" id="FungiDB:ACJ73_05571"/>
<accession>A0A1J9Q4P4</accession>
<proteinExistence type="predicted"/>
<gene>
    <name evidence="1" type="ORF">ACJ73_05571</name>
</gene>
<evidence type="ECO:0000313" key="1">
    <source>
        <dbReference type="EMBL" id="OJD23074.1"/>
    </source>
</evidence>
<name>A0A1J9Q4P4_9EURO</name>
<sequence length="148" mass="16324">MFNAANYPLDDYPRHGNASIAHTVFIPTKRNGPPNIPANQQHRSMSSTALTSFQRFFLYPTSQLVRKLCLNSSNPRSLSLRLPAASNPTPALRTYLLGTRIAGDLLGAGPAAVRTLNARNFVRPASSCSQYMLRLKRIGIDDLFEGLH</sequence>
<dbReference type="EMBL" id="LGTZ01000884">
    <property type="protein sequence ID" value="OJD23074.1"/>
    <property type="molecule type" value="Genomic_DNA"/>
</dbReference>
<dbReference type="Proteomes" id="UP000242791">
    <property type="component" value="Unassembled WGS sequence"/>
</dbReference>
<dbReference type="AlphaFoldDB" id="A0A1J9Q4P4"/>
<keyword evidence="2" id="KW-1185">Reference proteome</keyword>